<dbReference type="PANTHER" id="PTHR45614">
    <property type="entry name" value="MYB PROTEIN-RELATED"/>
    <property type="match status" value="1"/>
</dbReference>
<dbReference type="GO" id="GO:0005634">
    <property type="term" value="C:nucleus"/>
    <property type="evidence" value="ECO:0000318"/>
    <property type="project" value="GO_Central"/>
</dbReference>
<dbReference type="SUPFAM" id="SSF46689">
    <property type="entry name" value="Homeodomain-like"/>
    <property type="match status" value="1"/>
</dbReference>
<organism evidence="5 6">
    <name type="scientific">Trichomonas vaginalis (strain ATCC PRA-98 / G3)</name>
    <dbReference type="NCBI Taxonomy" id="412133"/>
    <lineage>
        <taxon>Eukaryota</taxon>
        <taxon>Metamonada</taxon>
        <taxon>Parabasalia</taxon>
        <taxon>Trichomonadida</taxon>
        <taxon>Trichomonadidae</taxon>
        <taxon>Trichomonas</taxon>
    </lineage>
</organism>
<dbReference type="KEGG" id="tva:4769837"/>
<proteinExistence type="predicted"/>
<feature type="domain" description="Myb-like" evidence="3">
    <location>
        <begin position="56"/>
        <end position="102"/>
    </location>
</feature>
<dbReference type="FunFam" id="1.10.10.60:FF:000010">
    <property type="entry name" value="Transcriptional activator Myb isoform A"/>
    <property type="match status" value="1"/>
</dbReference>
<keyword evidence="6" id="KW-1185">Reference proteome</keyword>
<dbReference type="InterPro" id="IPR017930">
    <property type="entry name" value="Myb_dom"/>
</dbReference>
<dbReference type="VEuPathDB" id="TrichDB:TVAG_362590"/>
<evidence type="ECO:0000313" key="5">
    <source>
        <dbReference type="EMBL" id="EAY11879.1"/>
    </source>
</evidence>
<dbReference type="PROSITE" id="PS51294">
    <property type="entry name" value="HTH_MYB"/>
    <property type="match status" value="2"/>
</dbReference>
<keyword evidence="1" id="KW-0677">Repeat</keyword>
<dbReference type="EMBL" id="DS113311">
    <property type="protein sequence ID" value="EAY11879.1"/>
    <property type="molecule type" value="Genomic_DNA"/>
</dbReference>
<dbReference type="OrthoDB" id="2143914at2759"/>
<dbReference type="SMR" id="A2E637"/>
<dbReference type="STRING" id="5722.A2E637"/>
<dbReference type="Gene3D" id="1.10.10.60">
    <property type="entry name" value="Homeodomain-like"/>
    <property type="match status" value="2"/>
</dbReference>
<gene>
    <name evidence="5" type="ORF">TVAG_362590</name>
</gene>
<reference evidence="5" key="1">
    <citation type="submission" date="2006-10" db="EMBL/GenBank/DDBJ databases">
        <authorList>
            <person name="Amadeo P."/>
            <person name="Zhao Q."/>
            <person name="Wortman J."/>
            <person name="Fraser-Liggett C."/>
            <person name="Carlton J."/>
        </authorList>
    </citation>
    <scope>NUCLEOTIDE SEQUENCE</scope>
    <source>
        <strain evidence="5">G3</strain>
    </source>
</reference>
<dbReference type="AlphaFoldDB" id="A2E637"/>
<dbReference type="Pfam" id="PF00249">
    <property type="entry name" value="Myb_DNA-binding"/>
    <property type="match status" value="2"/>
</dbReference>
<dbReference type="Proteomes" id="UP000001542">
    <property type="component" value="Unassembled WGS sequence"/>
</dbReference>
<evidence type="ECO:0000256" key="2">
    <source>
        <dbReference type="ARBA" id="ARBA00023125"/>
    </source>
</evidence>
<protein>
    <submittedName>
        <fullName evidence="5">Myb-like DNA-binding domain containing protein</fullName>
    </submittedName>
</protein>
<dbReference type="InParanoid" id="A2E637"/>
<dbReference type="eggNOG" id="KOG0048">
    <property type="taxonomic scope" value="Eukaryota"/>
</dbReference>
<accession>A2E637</accession>
<dbReference type="PROSITE" id="PS50090">
    <property type="entry name" value="MYB_LIKE"/>
    <property type="match status" value="2"/>
</dbReference>
<evidence type="ECO:0000256" key="1">
    <source>
        <dbReference type="ARBA" id="ARBA00022737"/>
    </source>
</evidence>
<dbReference type="GO" id="GO:0000978">
    <property type="term" value="F:RNA polymerase II cis-regulatory region sequence-specific DNA binding"/>
    <property type="evidence" value="ECO:0000318"/>
    <property type="project" value="GO_Central"/>
</dbReference>
<dbReference type="GO" id="GO:0006355">
    <property type="term" value="P:regulation of DNA-templated transcription"/>
    <property type="evidence" value="ECO:0000318"/>
    <property type="project" value="GO_Central"/>
</dbReference>
<evidence type="ECO:0000259" key="4">
    <source>
        <dbReference type="PROSITE" id="PS51294"/>
    </source>
</evidence>
<dbReference type="VEuPathDB" id="TrichDB:TVAGG3_0366190"/>
<feature type="domain" description="HTH myb-type" evidence="4">
    <location>
        <begin position="60"/>
        <end position="110"/>
    </location>
</feature>
<feature type="domain" description="HTH myb-type" evidence="4">
    <location>
        <begin position="1"/>
        <end position="59"/>
    </location>
</feature>
<dbReference type="RefSeq" id="XP_001324102.1">
    <property type="nucleotide sequence ID" value="XM_001324067.1"/>
</dbReference>
<dbReference type="InterPro" id="IPR001005">
    <property type="entry name" value="SANT/Myb"/>
</dbReference>
<evidence type="ECO:0000259" key="3">
    <source>
        <dbReference type="PROSITE" id="PS50090"/>
    </source>
</evidence>
<evidence type="ECO:0000313" key="6">
    <source>
        <dbReference type="Proteomes" id="UP000001542"/>
    </source>
</evidence>
<dbReference type="SMART" id="SM00717">
    <property type="entry name" value="SANT"/>
    <property type="match status" value="2"/>
</dbReference>
<sequence>MKVKRGTPKNKWTQDEDLVIISQVELHGLQNWSEIALALPGRTGKQCRERWIFALCPELNKEKWTDDEDNTLIELQHQCGNRWSYISKYLPGRSTFAIKNRWSLIKRHSQSKRKEHKQIKIEKIAIKADTTNIEEPKKEAEYNFPIQDIETFEQIWSKVDDMTMNSLFNSLFKLP</sequence>
<dbReference type="InterPro" id="IPR050560">
    <property type="entry name" value="MYB_TF"/>
</dbReference>
<dbReference type="CDD" id="cd00167">
    <property type="entry name" value="SANT"/>
    <property type="match status" value="2"/>
</dbReference>
<keyword evidence="2 5" id="KW-0238">DNA-binding</keyword>
<reference evidence="5" key="2">
    <citation type="journal article" date="2007" name="Science">
        <title>Draft genome sequence of the sexually transmitted pathogen Trichomonas vaginalis.</title>
        <authorList>
            <person name="Carlton J.M."/>
            <person name="Hirt R.P."/>
            <person name="Silva J.C."/>
            <person name="Delcher A.L."/>
            <person name="Schatz M."/>
            <person name="Zhao Q."/>
            <person name="Wortman J.R."/>
            <person name="Bidwell S.L."/>
            <person name="Alsmark U.C.M."/>
            <person name="Besteiro S."/>
            <person name="Sicheritz-Ponten T."/>
            <person name="Noel C.J."/>
            <person name="Dacks J.B."/>
            <person name="Foster P.G."/>
            <person name="Simillion C."/>
            <person name="Van de Peer Y."/>
            <person name="Miranda-Saavedra D."/>
            <person name="Barton G.J."/>
            <person name="Westrop G.D."/>
            <person name="Mueller S."/>
            <person name="Dessi D."/>
            <person name="Fiori P.L."/>
            <person name="Ren Q."/>
            <person name="Paulsen I."/>
            <person name="Zhang H."/>
            <person name="Bastida-Corcuera F.D."/>
            <person name="Simoes-Barbosa A."/>
            <person name="Brown M.T."/>
            <person name="Hayes R.D."/>
            <person name="Mukherjee M."/>
            <person name="Okumura C.Y."/>
            <person name="Schneider R."/>
            <person name="Smith A.J."/>
            <person name="Vanacova S."/>
            <person name="Villalvazo M."/>
            <person name="Haas B.J."/>
            <person name="Pertea M."/>
            <person name="Feldblyum T.V."/>
            <person name="Utterback T.R."/>
            <person name="Shu C.L."/>
            <person name="Osoegawa K."/>
            <person name="de Jong P.J."/>
            <person name="Hrdy I."/>
            <person name="Horvathova L."/>
            <person name="Zubacova Z."/>
            <person name="Dolezal P."/>
            <person name="Malik S.B."/>
            <person name="Logsdon J.M. Jr."/>
            <person name="Henze K."/>
            <person name="Gupta A."/>
            <person name="Wang C.C."/>
            <person name="Dunne R.L."/>
            <person name="Upcroft J.A."/>
            <person name="Upcroft P."/>
            <person name="White O."/>
            <person name="Salzberg S.L."/>
            <person name="Tang P."/>
            <person name="Chiu C.-H."/>
            <person name="Lee Y.-S."/>
            <person name="Embley T.M."/>
            <person name="Coombs G.H."/>
            <person name="Mottram J.C."/>
            <person name="Tachezy J."/>
            <person name="Fraser-Liggett C.M."/>
            <person name="Johnson P.J."/>
        </authorList>
    </citation>
    <scope>NUCLEOTIDE SEQUENCE [LARGE SCALE GENOMIC DNA]</scope>
    <source>
        <strain evidence="5">G3</strain>
    </source>
</reference>
<feature type="domain" description="Myb-like" evidence="3">
    <location>
        <begin position="4"/>
        <end position="55"/>
    </location>
</feature>
<dbReference type="GO" id="GO:0000981">
    <property type="term" value="F:DNA-binding transcription factor activity, RNA polymerase II-specific"/>
    <property type="evidence" value="ECO:0000318"/>
    <property type="project" value="GO_Central"/>
</dbReference>
<dbReference type="InterPro" id="IPR009057">
    <property type="entry name" value="Homeodomain-like_sf"/>
</dbReference>
<name>A2E637_TRIV3</name>
<dbReference type="PANTHER" id="PTHR45614:SF299">
    <property type="entry name" value="MYB-LIKE DNA-BINDING DOMAIN CONTAINING PROTEIN"/>
    <property type="match status" value="1"/>
</dbReference>